<keyword evidence="2 4" id="KW-0378">Hydrolase</keyword>
<evidence type="ECO:0000256" key="1">
    <source>
        <dbReference type="ARBA" id="ARBA00001946"/>
    </source>
</evidence>
<comment type="cofactor">
    <cofactor evidence="1">
        <name>Mg(2+)</name>
        <dbReference type="ChEBI" id="CHEBI:18420"/>
    </cofactor>
</comment>
<dbReference type="PANTHER" id="PTHR43046:SF14">
    <property type="entry name" value="MUTT_NUDIX FAMILY PROTEIN"/>
    <property type="match status" value="1"/>
</dbReference>
<dbReference type="Pfam" id="PF00293">
    <property type="entry name" value="NUDIX"/>
    <property type="match status" value="1"/>
</dbReference>
<organism evidence="4 5">
    <name type="scientific">Cephaloticoccus capnophilus</name>
    <dbReference type="NCBI Taxonomy" id="1548208"/>
    <lineage>
        <taxon>Bacteria</taxon>
        <taxon>Pseudomonadati</taxon>
        <taxon>Verrucomicrobiota</taxon>
        <taxon>Opitutia</taxon>
        <taxon>Opitutales</taxon>
        <taxon>Opitutaceae</taxon>
        <taxon>Cephaloticoccus</taxon>
    </lineage>
</organism>
<sequence>MSSAVDASPAPSPSALPATALPYKIAVLVFLENVHGEHLLLLRAKPPNFGIWSPIGGKLETALGESPFECAVRETREETGFEIAVSDLHLFAMIAEKAYEGETHWLMFLFRCKRPILALPDAISEGRFGFFSREAIDSLPVPETDRQALWPIYDRYREGFVALRADCAPGEPIRVEVEQITGTNT</sequence>
<dbReference type="Gene3D" id="3.90.79.10">
    <property type="entry name" value="Nucleoside Triphosphate Pyrophosphohydrolase"/>
    <property type="match status" value="1"/>
</dbReference>
<accession>A0A139STB2</accession>
<dbReference type="EMBL" id="LSZP01000004">
    <property type="protein sequence ID" value="KXU37819.1"/>
    <property type="molecule type" value="Genomic_DNA"/>
</dbReference>
<keyword evidence="5" id="KW-1185">Reference proteome</keyword>
<dbReference type="RefSeq" id="WP_068710845.1">
    <property type="nucleotide sequence ID" value="NZ_LSZP01000004.1"/>
</dbReference>
<evidence type="ECO:0000313" key="4">
    <source>
        <dbReference type="EMBL" id="KXU37819.1"/>
    </source>
</evidence>
<dbReference type="OrthoDB" id="9804563at2"/>
<name>A0A139STB2_9BACT</name>
<dbReference type="InterPro" id="IPR000086">
    <property type="entry name" value="NUDIX_hydrolase_dom"/>
</dbReference>
<evidence type="ECO:0000259" key="3">
    <source>
        <dbReference type="PROSITE" id="PS51462"/>
    </source>
</evidence>
<feature type="domain" description="Nudix hydrolase" evidence="3">
    <location>
        <begin position="22"/>
        <end position="153"/>
    </location>
</feature>
<evidence type="ECO:0000313" key="5">
    <source>
        <dbReference type="Proteomes" id="UP000071392"/>
    </source>
</evidence>
<dbReference type="CDD" id="cd18886">
    <property type="entry name" value="NUDIX_MutT_Nudt1"/>
    <property type="match status" value="1"/>
</dbReference>
<evidence type="ECO:0000256" key="2">
    <source>
        <dbReference type="ARBA" id="ARBA00022801"/>
    </source>
</evidence>
<dbReference type="STRING" id="1548208.AXK12_01260"/>
<dbReference type="SUPFAM" id="SSF55811">
    <property type="entry name" value="Nudix"/>
    <property type="match status" value="1"/>
</dbReference>
<protein>
    <submittedName>
        <fullName evidence="4">NUDIX hydrolase</fullName>
    </submittedName>
</protein>
<dbReference type="Proteomes" id="UP000071392">
    <property type="component" value="Unassembled WGS sequence"/>
</dbReference>
<dbReference type="InterPro" id="IPR015797">
    <property type="entry name" value="NUDIX_hydrolase-like_dom_sf"/>
</dbReference>
<dbReference type="PANTHER" id="PTHR43046">
    <property type="entry name" value="GDP-MANNOSE MANNOSYL HYDROLASE"/>
    <property type="match status" value="1"/>
</dbReference>
<comment type="caution">
    <text evidence="4">The sequence shown here is derived from an EMBL/GenBank/DDBJ whole genome shotgun (WGS) entry which is preliminary data.</text>
</comment>
<dbReference type="PROSITE" id="PS51462">
    <property type="entry name" value="NUDIX"/>
    <property type="match status" value="1"/>
</dbReference>
<dbReference type="GO" id="GO:0016787">
    <property type="term" value="F:hydrolase activity"/>
    <property type="evidence" value="ECO:0007669"/>
    <property type="project" value="UniProtKB-KW"/>
</dbReference>
<gene>
    <name evidence="4" type="ORF">AXK12_01260</name>
</gene>
<proteinExistence type="predicted"/>
<dbReference type="AlphaFoldDB" id="A0A139STB2"/>
<reference evidence="4 5" key="1">
    <citation type="submission" date="2016-02" db="EMBL/GenBank/DDBJ databases">
        <authorList>
            <person name="Wen L."/>
            <person name="He K."/>
            <person name="Yang H."/>
        </authorList>
    </citation>
    <scope>NUCLEOTIDE SEQUENCE [LARGE SCALE GENOMIC DNA]</scope>
    <source>
        <strain evidence="4 5">CV41</strain>
    </source>
</reference>